<sequence>MEKLSHQDKQDKVDRERECSGKEACEFTPPKRVSDHILPRILSLYSSNRGPQDFEIYAHTASFEDPLMCAHGFI</sequence>
<comment type="caution">
    <text evidence="2">The sequence shown here is derived from an EMBL/GenBank/DDBJ whole genome shotgun (WGS) entry which is preliminary data.</text>
</comment>
<accession>A0AAV8SVB9</accession>
<protein>
    <submittedName>
        <fullName evidence="2">Uncharacterized protein</fullName>
    </submittedName>
</protein>
<name>A0AAV8SVB9_9ROSI</name>
<evidence type="ECO:0000313" key="3">
    <source>
        <dbReference type="Proteomes" id="UP001159364"/>
    </source>
</evidence>
<dbReference type="EMBL" id="JAIWQS010000009">
    <property type="protein sequence ID" value="KAJ8756252.1"/>
    <property type="molecule type" value="Genomic_DNA"/>
</dbReference>
<dbReference type="PANTHER" id="PTHR34213">
    <property type="entry name" value="NUCLEAR TRANSPORT FACTOR 2 (NTF2) FAMILY PROTEIN"/>
    <property type="match status" value="1"/>
</dbReference>
<dbReference type="PANTHER" id="PTHR34213:SF2">
    <property type="entry name" value="NUCLEAR TRANSPORT FACTOR 2 (NTF2) FAMILY PROTEIN"/>
    <property type="match status" value="1"/>
</dbReference>
<keyword evidence="3" id="KW-1185">Reference proteome</keyword>
<proteinExistence type="predicted"/>
<gene>
    <name evidence="2" type="ORF">K2173_025064</name>
</gene>
<dbReference type="Proteomes" id="UP001159364">
    <property type="component" value="Linkage Group LG09"/>
</dbReference>
<dbReference type="AlphaFoldDB" id="A0AAV8SVB9"/>
<evidence type="ECO:0000313" key="2">
    <source>
        <dbReference type="EMBL" id="KAJ8756252.1"/>
    </source>
</evidence>
<feature type="region of interest" description="Disordered" evidence="1">
    <location>
        <begin position="1"/>
        <end position="22"/>
    </location>
</feature>
<evidence type="ECO:0000256" key="1">
    <source>
        <dbReference type="SAM" id="MobiDB-lite"/>
    </source>
</evidence>
<organism evidence="2 3">
    <name type="scientific">Erythroxylum novogranatense</name>
    <dbReference type="NCBI Taxonomy" id="1862640"/>
    <lineage>
        <taxon>Eukaryota</taxon>
        <taxon>Viridiplantae</taxon>
        <taxon>Streptophyta</taxon>
        <taxon>Embryophyta</taxon>
        <taxon>Tracheophyta</taxon>
        <taxon>Spermatophyta</taxon>
        <taxon>Magnoliopsida</taxon>
        <taxon>eudicotyledons</taxon>
        <taxon>Gunneridae</taxon>
        <taxon>Pentapetalae</taxon>
        <taxon>rosids</taxon>
        <taxon>fabids</taxon>
        <taxon>Malpighiales</taxon>
        <taxon>Erythroxylaceae</taxon>
        <taxon>Erythroxylum</taxon>
    </lineage>
</organism>
<reference evidence="2 3" key="1">
    <citation type="submission" date="2021-09" db="EMBL/GenBank/DDBJ databases">
        <title>Genomic insights and catalytic innovation underlie evolution of tropane alkaloids biosynthesis.</title>
        <authorList>
            <person name="Wang Y.-J."/>
            <person name="Tian T."/>
            <person name="Huang J.-P."/>
            <person name="Huang S.-X."/>
        </authorList>
    </citation>
    <scope>NUCLEOTIDE SEQUENCE [LARGE SCALE GENOMIC DNA]</scope>
    <source>
        <strain evidence="2">KIB-2018</strain>
        <tissue evidence="2">Leaf</tissue>
    </source>
</reference>